<feature type="domain" description="TOD1/MUCI70 glycosyltransferase-like" evidence="1">
    <location>
        <begin position="146"/>
        <end position="309"/>
    </location>
</feature>
<accession>A0A0G4KAN2</accession>
<gene>
    <name evidence="2" type="ORF">BRSU_2797</name>
</gene>
<dbReference type="InterPro" id="IPR048354">
    <property type="entry name" value="TOD1_MUCI70_glycTrfase_dom"/>
</dbReference>
<dbReference type="Pfam" id="PF04765">
    <property type="entry name" value="TOD1_MUCI70"/>
    <property type="match status" value="1"/>
</dbReference>
<organism evidence="2 3">
    <name type="scientific">Brachyspira suanatina</name>
    <dbReference type="NCBI Taxonomy" id="381802"/>
    <lineage>
        <taxon>Bacteria</taxon>
        <taxon>Pseudomonadati</taxon>
        <taxon>Spirochaetota</taxon>
        <taxon>Spirochaetia</taxon>
        <taxon>Brachyspirales</taxon>
        <taxon>Brachyspiraceae</taxon>
        <taxon>Brachyspira</taxon>
    </lineage>
</organism>
<dbReference type="Proteomes" id="UP000043763">
    <property type="component" value="Unassembled WGS sequence"/>
</dbReference>
<evidence type="ECO:0000259" key="1">
    <source>
        <dbReference type="Pfam" id="PF04765"/>
    </source>
</evidence>
<sequence length="346" mass="42153">MTQEQIDLINKVVWFIPFKNKRNAVRNFLNSIVENINIINSITQHSVNQNQQITDLIQHSINQNQQIIDLLQHSINQNNYINKETLNYILTLKKELLELKGNKEKNNKKVIYTCITDRYDNLFVHTYINNDWDYICFTDDKYLINAQIYGNWIIKPLQFNELDNTRNNRWHKMHPHIILKEYDHSIYLDGNIDIKTSYLFECINNCINNNETISIPKHYLRDCLYDEADIVCKYNIDNPDIVKTQMEIYRNENFPEHYGFTENNCIYRKHNDQIIMKTMEEWWYWVKNYSKRDQLSLFYALWKNNIKMEKYLTDMPIRYDFNNFNWFYHKKSNETLLEESKRLGFV</sequence>
<evidence type="ECO:0000313" key="3">
    <source>
        <dbReference type="Proteomes" id="UP000043763"/>
    </source>
</evidence>
<dbReference type="EMBL" id="CVLB01000004">
    <property type="protein sequence ID" value="CRF35674.1"/>
    <property type="molecule type" value="Genomic_DNA"/>
</dbReference>
<protein>
    <recommendedName>
        <fullName evidence="1">TOD1/MUCI70 glycosyltransferase-like domain-containing protein</fullName>
    </recommendedName>
</protein>
<dbReference type="OrthoDB" id="396512at2"/>
<name>A0A0G4KAN2_9SPIR</name>
<keyword evidence="3" id="KW-1185">Reference proteome</keyword>
<evidence type="ECO:0000313" key="2">
    <source>
        <dbReference type="EMBL" id="CRF35674.1"/>
    </source>
</evidence>
<reference evidence="3" key="1">
    <citation type="submission" date="2015-04" db="EMBL/GenBank/DDBJ databases">
        <authorList>
            <person name="Mushtaq Mamoona"/>
        </authorList>
    </citation>
    <scope>NUCLEOTIDE SEQUENCE [LARGE SCALE GENOMIC DNA]</scope>
    <source>
        <strain evidence="3">AN4859/03</strain>
    </source>
</reference>
<dbReference type="AlphaFoldDB" id="A0A0G4KAN2"/>
<proteinExistence type="predicted"/>
<dbReference type="RefSeq" id="WP_048596164.1">
    <property type="nucleotide sequence ID" value="NZ_CVLB01000004.1"/>
</dbReference>